<name>A0A4Q7PIZ7_9FIRM</name>
<dbReference type="InterPro" id="IPR039532">
    <property type="entry name" value="TetR_C_Firmicutes"/>
</dbReference>
<evidence type="ECO:0000256" key="1">
    <source>
        <dbReference type="ARBA" id="ARBA00023125"/>
    </source>
</evidence>
<comment type="caution">
    <text evidence="4">The sequence shown here is derived from an EMBL/GenBank/DDBJ whole genome shotgun (WGS) entry which is preliminary data.</text>
</comment>
<dbReference type="Pfam" id="PF14278">
    <property type="entry name" value="TetR_C_8"/>
    <property type="match status" value="1"/>
</dbReference>
<reference evidence="4 5" key="1">
    <citation type="submission" date="2019-02" db="EMBL/GenBank/DDBJ databases">
        <title>Genomic Encyclopedia of Type Strains, Phase IV (KMG-IV): sequencing the most valuable type-strain genomes for metagenomic binning, comparative biology and taxonomic classification.</title>
        <authorList>
            <person name="Goeker M."/>
        </authorList>
    </citation>
    <scope>NUCLEOTIDE SEQUENCE [LARGE SCALE GENOMIC DNA]</scope>
    <source>
        <strain evidence="4 5">DSM 29486</strain>
    </source>
</reference>
<protein>
    <submittedName>
        <fullName evidence="4">TetR family transcriptional regulator</fullName>
    </submittedName>
</protein>
<dbReference type="Pfam" id="PF00440">
    <property type="entry name" value="TetR_N"/>
    <property type="match status" value="1"/>
</dbReference>
<dbReference type="Proteomes" id="UP000292927">
    <property type="component" value="Unassembled WGS sequence"/>
</dbReference>
<dbReference type="InterPro" id="IPR009057">
    <property type="entry name" value="Homeodomain-like_sf"/>
</dbReference>
<evidence type="ECO:0000313" key="5">
    <source>
        <dbReference type="Proteomes" id="UP000292927"/>
    </source>
</evidence>
<dbReference type="AlphaFoldDB" id="A0A4Q7PIZ7"/>
<feature type="domain" description="HTH tetR-type" evidence="3">
    <location>
        <begin position="11"/>
        <end position="71"/>
    </location>
</feature>
<evidence type="ECO:0000259" key="3">
    <source>
        <dbReference type="PROSITE" id="PS50977"/>
    </source>
</evidence>
<dbReference type="EMBL" id="SGXF01000003">
    <property type="protein sequence ID" value="RZT00416.1"/>
    <property type="molecule type" value="Genomic_DNA"/>
</dbReference>
<dbReference type="RefSeq" id="WP_243647553.1">
    <property type="nucleotide sequence ID" value="NZ_SGXF01000003.1"/>
</dbReference>
<dbReference type="InterPro" id="IPR050624">
    <property type="entry name" value="HTH-type_Tx_Regulator"/>
</dbReference>
<evidence type="ECO:0000313" key="4">
    <source>
        <dbReference type="EMBL" id="RZT00416.1"/>
    </source>
</evidence>
<dbReference type="PANTHER" id="PTHR43479">
    <property type="entry name" value="ACREF/ENVCD OPERON REPRESSOR-RELATED"/>
    <property type="match status" value="1"/>
</dbReference>
<dbReference type="PROSITE" id="PS50977">
    <property type="entry name" value="HTH_TETR_2"/>
    <property type="match status" value="1"/>
</dbReference>
<dbReference type="GO" id="GO:0003677">
    <property type="term" value="F:DNA binding"/>
    <property type="evidence" value="ECO:0007669"/>
    <property type="project" value="UniProtKB-UniRule"/>
</dbReference>
<proteinExistence type="predicted"/>
<sequence length="203" mass="23261">MKKLINDHRIKVTKMLIRKAFLSLLEKKPIQSISVKELCEEAGLNRGTFYSHYSDIYKLKEDIEEDMLQGFRQALEPLEEMDEAQRTPVRITTEVFRCLKENSDLCTVTLGPYGDKAFALKLLQIGREICVESYSRYFQNTTPRQIEYFYAFASSGCIGILQKWLADGMTAAPEEVAEMAECMMTSGMGFLCGRKPEWPVGRI</sequence>
<feature type="DNA-binding region" description="H-T-H motif" evidence="2">
    <location>
        <begin position="34"/>
        <end position="53"/>
    </location>
</feature>
<keyword evidence="5" id="KW-1185">Reference proteome</keyword>
<dbReference type="PANTHER" id="PTHR43479:SF7">
    <property type="entry name" value="TETR-FAMILY TRANSCRIPTIONAL REGULATOR"/>
    <property type="match status" value="1"/>
</dbReference>
<organism evidence="4 5">
    <name type="scientific">Cuneatibacter caecimuris</name>
    <dbReference type="NCBI Taxonomy" id="1796618"/>
    <lineage>
        <taxon>Bacteria</taxon>
        <taxon>Bacillati</taxon>
        <taxon>Bacillota</taxon>
        <taxon>Clostridia</taxon>
        <taxon>Lachnospirales</taxon>
        <taxon>Lachnospiraceae</taxon>
        <taxon>Cuneatibacter</taxon>
    </lineage>
</organism>
<evidence type="ECO:0000256" key="2">
    <source>
        <dbReference type="PROSITE-ProRule" id="PRU00335"/>
    </source>
</evidence>
<keyword evidence="1 2" id="KW-0238">DNA-binding</keyword>
<dbReference type="SUPFAM" id="SSF46689">
    <property type="entry name" value="Homeodomain-like"/>
    <property type="match status" value="1"/>
</dbReference>
<gene>
    <name evidence="4" type="ORF">EV209_1725</name>
</gene>
<accession>A0A4Q7PIZ7</accession>
<dbReference type="InterPro" id="IPR001647">
    <property type="entry name" value="HTH_TetR"/>
</dbReference>
<dbReference type="Gene3D" id="1.10.357.10">
    <property type="entry name" value="Tetracycline Repressor, domain 2"/>
    <property type="match status" value="1"/>
</dbReference>